<reference evidence="5 6" key="1">
    <citation type="submission" date="2017-03" db="EMBL/GenBank/DDBJ databases">
        <authorList>
            <person name="Afonso C.L."/>
            <person name="Miller P.J."/>
            <person name="Scott M.A."/>
            <person name="Spackman E."/>
            <person name="Goraichik I."/>
            <person name="Dimitrov K.M."/>
            <person name="Suarez D.L."/>
            <person name="Swayne D.E."/>
        </authorList>
    </citation>
    <scope>NUCLEOTIDE SEQUENCE [LARGE SCALE GENOMIC DNA]</scope>
    <source>
        <strain evidence="5">PRJEB14757</strain>
    </source>
</reference>
<evidence type="ECO:0000256" key="1">
    <source>
        <dbReference type="ARBA" id="ARBA00006154"/>
    </source>
</evidence>
<proteinExistence type="inferred from homology"/>
<dbReference type="PROSITE" id="PS50991">
    <property type="entry name" value="PYR_CT"/>
    <property type="match status" value="1"/>
</dbReference>
<organism evidence="5 6">
    <name type="scientific">Desulfamplus magnetovallimortis</name>
    <dbReference type="NCBI Taxonomy" id="1246637"/>
    <lineage>
        <taxon>Bacteria</taxon>
        <taxon>Pseudomonadati</taxon>
        <taxon>Thermodesulfobacteriota</taxon>
        <taxon>Desulfobacteria</taxon>
        <taxon>Desulfobacterales</taxon>
        <taxon>Desulfobacteraceae</taxon>
        <taxon>Desulfamplus</taxon>
    </lineage>
</organism>
<dbReference type="InterPro" id="IPR054691">
    <property type="entry name" value="LeuA/HCS_post-cat"/>
</dbReference>
<dbReference type="CDD" id="cd07939">
    <property type="entry name" value="DRE_TIM_NifV"/>
    <property type="match status" value="1"/>
</dbReference>
<dbReference type="RefSeq" id="WP_080800649.1">
    <property type="nucleotide sequence ID" value="NZ_LT828541.1"/>
</dbReference>
<dbReference type="PANTHER" id="PTHR42880:SF1">
    <property type="entry name" value="ISOPROPYLMALATE_HOMOCITRATE_CITRAMALATE SYNTHASE FAMILY PROTEIN"/>
    <property type="match status" value="1"/>
</dbReference>
<dbReference type="Gene3D" id="3.20.20.70">
    <property type="entry name" value="Aldolase class I"/>
    <property type="match status" value="1"/>
</dbReference>
<name>A0A1W1HGX2_9BACT</name>
<dbReference type="InterPro" id="IPR013477">
    <property type="entry name" value="NifV/FrbC"/>
</dbReference>
<dbReference type="Gene3D" id="1.10.238.260">
    <property type="match status" value="1"/>
</dbReference>
<dbReference type="Pfam" id="PF00682">
    <property type="entry name" value="HMGL-like"/>
    <property type="match status" value="1"/>
</dbReference>
<dbReference type="GO" id="GO:0003852">
    <property type="term" value="F:2-isopropylmalate synthase activity"/>
    <property type="evidence" value="ECO:0007669"/>
    <property type="project" value="UniProtKB-EC"/>
</dbReference>
<dbReference type="OrthoDB" id="9803573at2"/>
<dbReference type="PROSITE" id="PS00815">
    <property type="entry name" value="AIPM_HOMOCIT_SYNTH_1"/>
    <property type="match status" value="1"/>
</dbReference>
<gene>
    <name evidence="5" type="primary">leuA</name>
    <name evidence="5" type="ORF">MTBBW1_410028</name>
</gene>
<dbReference type="AlphaFoldDB" id="A0A1W1HGX2"/>
<dbReference type="EMBL" id="FWEV01000283">
    <property type="protein sequence ID" value="SLM31673.1"/>
    <property type="molecule type" value="Genomic_DNA"/>
</dbReference>
<dbReference type="GO" id="GO:0019752">
    <property type="term" value="P:carboxylic acid metabolic process"/>
    <property type="evidence" value="ECO:0007669"/>
    <property type="project" value="InterPro"/>
</dbReference>
<comment type="similarity">
    <text evidence="1 3">Belongs to the alpha-IPM synthase/homocitrate synthase family.</text>
</comment>
<dbReference type="PANTHER" id="PTHR42880">
    <property type="entry name" value="HOMOCITRATE SYNTHASE"/>
    <property type="match status" value="1"/>
</dbReference>
<feature type="domain" description="Pyruvate carboxyltransferase" evidence="4">
    <location>
        <begin position="1"/>
        <end position="250"/>
    </location>
</feature>
<dbReference type="PROSITE" id="PS00816">
    <property type="entry name" value="AIPM_HOMOCIT_SYNTH_2"/>
    <property type="match status" value="1"/>
</dbReference>
<evidence type="ECO:0000259" key="4">
    <source>
        <dbReference type="PROSITE" id="PS50991"/>
    </source>
</evidence>
<dbReference type="Pfam" id="PF22617">
    <property type="entry name" value="HCS_D2"/>
    <property type="match status" value="1"/>
</dbReference>
<accession>A0A1W1HGX2</accession>
<dbReference type="EC" id="2.3.3.13" evidence="5"/>
<keyword evidence="5" id="KW-0012">Acyltransferase</keyword>
<keyword evidence="2 3" id="KW-0808">Transferase</keyword>
<dbReference type="InterPro" id="IPR013785">
    <property type="entry name" value="Aldolase_TIM"/>
</dbReference>
<evidence type="ECO:0000256" key="3">
    <source>
        <dbReference type="RuleBase" id="RU003523"/>
    </source>
</evidence>
<keyword evidence="6" id="KW-1185">Reference proteome</keyword>
<dbReference type="InterPro" id="IPR000891">
    <property type="entry name" value="PYR_CT"/>
</dbReference>
<dbReference type="SUPFAM" id="SSF51569">
    <property type="entry name" value="Aldolase"/>
    <property type="match status" value="1"/>
</dbReference>
<dbReference type="InterPro" id="IPR002034">
    <property type="entry name" value="AIPM/Hcit_synth_CS"/>
</dbReference>
<dbReference type="STRING" id="1246637.MTBBW1_410028"/>
<protein>
    <submittedName>
        <fullName evidence="5">2-isopropylmalate synthase 2</fullName>
        <ecNumber evidence="5">2.3.3.13</ecNumber>
    </submittedName>
</protein>
<evidence type="ECO:0000313" key="5">
    <source>
        <dbReference type="EMBL" id="SLM31673.1"/>
    </source>
</evidence>
<dbReference type="Proteomes" id="UP000191931">
    <property type="component" value="Unassembled WGS sequence"/>
</dbReference>
<evidence type="ECO:0000313" key="6">
    <source>
        <dbReference type="Proteomes" id="UP000191931"/>
    </source>
</evidence>
<evidence type="ECO:0000256" key="2">
    <source>
        <dbReference type="ARBA" id="ARBA00022679"/>
    </source>
</evidence>
<sequence>MLDTTLRDGEQAPGVVFSTREKIDIATALAQAGIDEIEAGIPAMGSHVCKDIRQMARLHLPCVLSCWCRARKEDIQKAAGCNTAGVHISFPTSSILLKTIDKNETWVLDSLENLIKVARDNFDRVSIGAQDATRTTPSFLKNFSLLASELGVDRLRLADTVGFQTPSMVMGLIRELKSHRSQLELEFHAHNDLGMATANAVSAVEAGAEALSVTVNGIGERAGNASLEEVAVALFELGAYSSQINLKHITKICQLVARASRQPIPDAKPIVGKNVFRHESGIHCSGLIKNPISYQLFEPAIIGQNEMEFSIGSHSGSGAIRHLLKIKGIEIDGSEADTLLKIIRKESRRRKSTITHEELLAIYGDQCTIIQ</sequence>